<protein>
    <submittedName>
        <fullName evidence="4">Phage tail component-like protein</fullName>
    </submittedName>
</protein>
<dbReference type="Gene3D" id="2.60.120.860">
    <property type="match status" value="1"/>
</dbReference>
<reference evidence="4 5" key="1">
    <citation type="submission" date="2023-07" db="EMBL/GenBank/DDBJ databases">
        <title>Genomic Encyclopedia of Type Strains, Phase IV (KMG-IV): sequencing the most valuable type-strain genomes for metagenomic binning, comparative biology and taxonomic classification.</title>
        <authorList>
            <person name="Goeker M."/>
        </authorList>
    </citation>
    <scope>NUCLEOTIDE SEQUENCE [LARGE SCALE GENOMIC DNA]</scope>
    <source>
        <strain evidence="4 5">DSM 46876</strain>
    </source>
</reference>
<dbReference type="Proteomes" id="UP001238450">
    <property type="component" value="Unassembled WGS sequence"/>
</dbReference>
<feature type="domain" description="Siphovirus-type tail component C-terminal" evidence="3">
    <location>
        <begin position="703"/>
        <end position="801"/>
    </location>
</feature>
<evidence type="ECO:0000313" key="5">
    <source>
        <dbReference type="Proteomes" id="UP001238450"/>
    </source>
</evidence>
<evidence type="ECO:0000256" key="1">
    <source>
        <dbReference type="SAM" id="MobiDB-lite"/>
    </source>
</evidence>
<dbReference type="Pfam" id="PF05709">
    <property type="entry name" value="Sipho_tail"/>
    <property type="match status" value="1"/>
</dbReference>
<evidence type="ECO:0000259" key="3">
    <source>
        <dbReference type="Pfam" id="PF22768"/>
    </source>
</evidence>
<feature type="region of interest" description="Disordered" evidence="1">
    <location>
        <begin position="160"/>
        <end position="179"/>
    </location>
</feature>
<feature type="domain" description="Siphovirus-type tail component RIFT-related" evidence="2">
    <location>
        <begin position="6"/>
        <end position="96"/>
    </location>
</feature>
<dbReference type="NCBIfam" id="TIGR01633">
    <property type="entry name" value="phi3626_gp14_N"/>
    <property type="match status" value="1"/>
</dbReference>
<gene>
    <name evidence="4" type="ORF">J2Z48_002111</name>
</gene>
<evidence type="ECO:0000259" key="2">
    <source>
        <dbReference type="Pfam" id="PF05709"/>
    </source>
</evidence>
<accession>A0AAJ1WQV4</accession>
<dbReference type="Pfam" id="PF22768">
    <property type="entry name" value="SPP1_Dit"/>
    <property type="match status" value="1"/>
</dbReference>
<dbReference type="InterPro" id="IPR006520">
    <property type="entry name" value="Dit_BPSPP_N"/>
</dbReference>
<organism evidence="4 5">
    <name type="scientific">Croceifilum oryzae</name>
    <dbReference type="NCBI Taxonomy" id="1553429"/>
    <lineage>
        <taxon>Bacteria</taxon>
        <taxon>Bacillati</taxon>
        <taxon>Bacillota</taxon>
        <taxon>Bacilli</taxon>
        <taxon>Bacillales</taxon>
        <taxon>Thermoactinomycetaceae</taxon>
        <taxon>Croceifilum</taxon>
    </lineage>
</organism>
<comment type="caution">
    <text evidence="4">The sequence shown here is derived from an EMBL/GenBank/DDBJ whole genome shotgun (WGS) entry which is preliminary data.</text>
</comment>
<name>A0AAJ1WQV4_9BACL</name>
<evidence type="ECO:0000313" key="4">
    <source>
        <dbReference type="EMBL" id="MDQ0417927.1"/>
    </source>
</evidence>
<keyword evidence="5" id="KW-1185">Reference proteome</keyword>
<dbReference type="InterPro" id="IPR008841">
    <property type="entry name" value="Siphovirus-type_tail_N"/>
</dbReference>
<dbReference type="AlphaFoldDB" id="A0AAJ1WQV4"/>
<dbReference type="InterPro" id="IPR054738">
    <property type="entry name" value="Siphovirus-type_tail_C"/>
</dbReference>
<dbReference type="EMBL" id="JAUSUV010000008">
    <property type="protein sequence ID" value="MDQ0417927.1"/>
    <property type="molecule type" value="Genomic_DNA"/>
</dbReference>
<dbReference type="Gene3D" id="2.40.30.200">
    <property type="match status" value="1"/>
</dbReference>
<sequence>MLSPIENKMIEVPDRSGAFYFGQKVSSRTEQVKITILADSLEELAHRKRMISGWLSTSEPKPFRYSYEDKEYQAILDGSTDLEKTVADGEVTLSFLIPDPYACGIEVKSQIIVGAPRVTEDTHTQRSWSEGNLDGVEASPNGLQLQKIGIDQEKSISQFDTGNHHQTQGTSKLTLDGTSLPTSQSYQDDFADGENINVRVVDGTLRIAQLPVWEERDNMESWSQSGWEAKITENAVSQTSDGARIHCSGVSAALVKDHPTLKFPQAFEFVYRLKPPTSPTNGYENKASFQIIEARDGKNYRFSISLDETSTLKWIRVVLTSPTTGDVYINGMHDRSIASPSVTSLTPRIQFIIDHSLRNQGDMDIIQFYRKSGVMHEKIGSIGFPYRGERVTPPIDLSSLGIYQSSEIRFETLTPTGFNGFDSTSHLKISILRNGKWSDYQTLVVGEGIPGLSSGDSLTGVQVKLKETLEVYDIEHPPQIISVGIVVNGKRFVYYTDGRYETLAEGLQSVTKARKATFSWRETKPHGTEIKCYLALEINGILGEFKEVANGADIPQVNPTMDLTKAKLFVRFDLQTTDPKITPEVNSYSYHFVTAYKPKGERISKGVALSSLKSIEESSITWDTTPDSSPDVELYVQFVEPSQTPTSNGWYLVKDNPSTIPNVDLTKRLYTKQVITSDGMTTPTLQRLLWEIEEKAGNIVLYDGTIKAYPKIRITFNQVVPDQFKIHHQETGKQLILNRSFQIGDEVEIQNQTGKVTTNGALDMVSLSIQSAFFFLQPGSNTFIVSPENVCTVYLEWKERFL</sequence>
<proteinExistence type="predicted"/>